<organism evidence="3 4">
    <name type="scientific">Collybiopsis luxurians FD-317 M1</name>
    <dbReference type="NCBI Taxonomy" id="944289"/>
    <lineage>
        <taxon>Eukaryota</taxon>
        <taxon>Fungi</taxon>
        <taxon>Dikarya</taxon>
        <taxon>Basidiomycota</taxon>
        <taxon>Agaricomycotina</taxon>
        <taxon>Agaricomycetes</taxon>
        <taxon>Agaricomycetidae</taxon>
        <taxon>Agaricales</taxon>
        <taxon>Marasmiineae</taxon>
        <taxon>Omphalotaceae</taxon>
        <taxon>Collybiopsis</taxon>
        <taxon>Collybiopsis luxurians</taxon>
    </lineage>
</organism>
<dbReference type="EMBL" id="KN834772">
    <property type="protein sequence ID" value="KIK61269.1"/>
    <property type="molecule type" value="Genomic_DNA"/>
</dbReference>
<evidence type="ECO:0000313" key="3">
    <source>
        <dbReference type="EMBL" id="KIK61269.1"/>
    </source>
</evidence>
<name>A0A0D0CFB0_9AGAR</name>
<proteinExistence type="predicted"/>
<keyword evidence="2" id="KW-0812">Transmembrane</keyword>
<feature type="transmembrane region" description="Helical" evidence="2">
    <location>
        <begin position="326"/>
        <end position="347"/>
    </location>
</feature>
<evidence type="ECO:0000256" key="2">
    <source>
        <dbReference type="SAM" id="Phobius"/>
    </source>
</evidence>
<sequence>MMTSSTSVPRLVVVDDTDPAIQYSPPSAFSLDSKGTLDEVGWGGPVWNKTMTGTTTNASLSYTFNGTFVRAIVAAQGSDCHWNCSVDNHLISSFGRNTTQMTNYIACDSGGVLQGMTGSHTLDMNIYFSPSNETQSVWLDSIQYQPLPKDPLDSVTLRVHNSDPSVTYSNSSGGWSWQGFESNGTEITGTSMNFAFNGSFVSLYSVIFGWPTLYNATTAFYTIDGNSSSNFELPGAIQAPSLGTYANILNYPLFTASDLSSSSHNLQVATAYNSTTYPQWLTIDYFMIKTNPATSTSLENPSNSTNSSSPDHGGGPTPSHHNVGPIVGGVLGGLAGLGALILLLYYLRRRRRSPYSGMMLDLTGGGPGYYRLQGSSRGDTLEITPFMSSAAPPGRSTHMRYPSDISSTAYTGYGGQQLGVYSSSGASSSSGQSNRSSGWNSDRFVMSSKNARMLQEQDDRLRRSEVRQHQDSGVRLSREGNEGEVVDVPPTYTES</sequence>
<protein>
    <recommendedName>
        <fullName evidence="5">Mid2 domain-containing protein</fullName>
    </recommendedName>
</protein>
<reference evidence="3 4" key="1">
    <citation type="submission" date="2014-04" db="EMBL/GenBank/DDBJ databases">
        <title>Evolutionary Origins and Diversification of the Mycorrhizal Mutualists.</title>
        <authorList>
            <consortium name="DOE Joint Genome Institute"/>
            <consortium name="Mycorrhizal Genomics Consortium"/>
            <person name="Kohler A."/>
            <person name="Kuo A."/>
            <person name="Nagy L.G."/>
            <person name="Floudas D."/>
            <person name="Copeland A."/>
            <person name="Barry K.W."/>
            <person name="Cichocki N."/>
            <person name="Veneault-Fourrey C."/>
            <person name="LaButti K."/>
            <person name="Lindquist E.A."/>
            <person name="Lipzen A."/>
            <person name="Lundell T."/>
            <person name="Morin E."/>
            <person name="Murat C."/>
            <person name="Riley R."/>
            <person name="Ohm R."/>
            <person name="Sun H."/>
            <person name="Tunlid A."/>
            <person name="Henrissat B."/>
            <person name="Grigoriev I.V."/>
            <person name="Hibbett D.S."/>
            <person name="Martin F."/>
        </authorList>
    </citation>
    <scope>NUCLEOTIDE SEQUENCE [LARGE SCALE GENOMIC DNA]</scope>
    <source>
        <strain evidence="3 4">FD-317 M1</strain>
    </source>
</reference>
<gene>
    <name evidence="3" type="ORF">GYMLUDRAFT_593488</name>
</gene>
<feature type="region of interest" description="Disordered" evidence="1">
    <location>
        <begin position="422"/>
        <end position="495"/>
    </location>
</feature>
<dbReference type="AlphaFoldDB" id="A0A0D0CFB0"/>
<feature type="compositionally biased region" description="Low complexity" evidence="1">
    <location>
        <begin position="296"/>
        <end position="309"/>
    </location>
</feature>
<evidence type="ECO:0008006" key="5">
    <source>
        <dbReference type="Google" id="ProtNLM"/>
    </source>
</evidence>
<evidence type="ECO:0000256" key="1">
    <source>
        <dbReference type="SAM" id="MobiDB-lite"/>
    </source>
</evidence>
<feature type="compositionally biased region" description="Basic and acidic residues" evidence="1">
    <location>
        <begin position="455"/>
        <end position="481"/>
    </location>
</feature>
<feature type="compositionally biased region" description="Low complexity" evidence="1">
    <location>
        <begin position="422"/>
        <end position="441"/>
    </location>
</feature>
<keyword evidence="4" id="KW-1185">Reference proteome</keyword>
<feature type="region of interest" description="Disordered" evidence="1">
    <location>
        <begin position="296"/>
        <end position="321"/>
    </location>
</feature>
<dbReference type="Proteomes" id="UP000053593">
    <property type="component" value="Unassembled WGS sequence"/>
</dbReference>
<dbReference type="OrthoDB" id="3052647at2759"/>
<dbReference type="HOGENOM" id="CLU_036313_2_1_1"/>
<evidence type="ECO:0000313" key="4">
    <source>
        <dbReference type="Proteomes" id="UP000053593"/>
    </source>
</evidence>
<keyword evidence="2" id="KW-1133">Transmembrane helix</keyword>
<keyword evidence="2" id="KW-0472">Membrane</keyword>
<accession>A0A0D0CFB0</accession>